<keyword evidence="2 4" id="KW-0378">Hydrolase</keyword>
<dbReference type="EMBL" id="CP011564">
    <property type="protein sequence ID" value="ALG81213.1"/>
    <property type="molecule type" value="Genomic_DNA"/>
</dbReference>
<dbReference type="AlphaFoldDB" id="A0A0F7P6L9"/>
<dbReference type="PRINTS" id="PR00413">
    <property type="entry name" value="HADHALOGNASE"/>
</dbReference>
<dbReference type="KEGG" id="hsf:HLASA_0303"/>
<dbReference type="OrthoDB" id="238326at2157"/>
<dbReference type="InterPro" id="IPR006439">
    <property type="entry name" value="HAD-SF_hydro_IA"/>
</dbReference>
<dbReference type="KEGG" id="hsu:HLASF_0304"/>
<dbReference type="PANTHER" id="PTHR43316">
    <property type="entry name" value="HYDROLASE, HALOACID DELAHOGENASE-RELATED"/>
    <property type="match status" value="1"/>
</dbReference>
<dbReference type="SUPFAM" id="SSF56784">
    <property type="entry name" value="HAD-like"/>
    <property type="match status" value="1"/>
</dbReference>
<protein>
    <submittedName>
        <fullName evidence="4 5">Cobalamine operon protein</fullName>
    </submittedName>
</protein>
<dbReference type="InterPro" id="IPR001387">
    <property type="entry name" value="Cro/C1-type_HTH"/>
</dbReference>
<evidence type="ECO:0000313" key="6">
    <source>
        <dbReference type="Proteomes" id="UP000060390"/>
    </source>
</evidence>
<dbReference type="InterPro" id="IPR023214">
    <property type="entry name" value="HAD_sf"/>
</dbReference>
<reference evidence="5 6" key="3">
    <citation type="journal article" date="2016" name="Stand. Genomic Sci.">
        <title>Complete genome sequence of 'Halanaeroarchaeum sulfurireducens' M27-SA2, a sulfur-reducing and acetate-oxidizing haloarchaeon from the deep-sea hypersaline anoxic lake Medee.</title>
        <authorList>
            <person name="Messina E."/>
            <person name="Sorokin D.Y."/>
            <person name="Kublanov I.V."/>
            <person name="Toshchakov S."/>
            <person name="Lopatina A."/>
            <person name="Arcadi E."/>
            <person name="Smedile F."/>
            <person name="La Spada G."/>
            <person name="La Cono V."/>
            <person name="Yakimov M.M."/>
        </authorList>
    </citation>
    <scope>NUCLEOTIDE SEQUENCE [LARGE SCALE GENOMIC DNA]</scope>
    <source>
        <strain evidence="5 6">M27-SA2</strain>
    </source>
</reference>
<comment type="similarity">
    <text evidence="1">Belongs to the HAD-like hydrolase superfamily.</text>
</comment>
<sequence>MTDAAHRRPDSARAVSFDLFGTLVEVDPPTNPARAVETKLRERGVAVPDDWQRRYETPQIETAPGTEQSLYDHVVAALRDGERESRHPIVEAAVDDAFEPTVDTVAGAGTLVEEVGNRVPVGVLSNSAVPGLVERAIDRSSLSRSDFDAVIASVHCGLRKPDPRAFEAVATALGVTVDDLLHVGDDPETDGGIDAAGGHFLPVDEASPDAIVARLEGKA</sequence>
<evidence type="ECO:0000256" key="1">
    <source>
        <dbReference type="ARBA" id="ARBA00007958"/>
    </source>
</evidence>
<reference evidence="6" key="2">
    <citation type="submission" date="2015-05" db="EMBL/GenBank/DDBJ databases">
        <title>Complete genome sequence of Halanaeroarchaeum sulfurireducens type strain M27-SA2, a sulfate-reducer haloarchaeon from marine anoxic lake Medee.</title>
        <authorList>
            <person name="Messina E."/>
            <person name="Kublanov I.V."/>
            <person name="Toshchakov S."/>
            <person name="Arcadi E."/>
            <person name="La Spada G."/>
            <person name="La Cono V."/>
            <person name="Yakimov M.M."/>
        </authorList>
    </citation>
    <scope>NUCLEOTIDE SEQUENCE [LARGE SCALE GENOMIC DNA]</scope>
    <source>
        <strain evidence="6">M27-SA2</strain>
    </source>
</reference>
<dbReference type="Proteomes" id="UP000069906">
    <property type="component" value="Chromosome"/>
</dbReference>
<gene>
    <name evidence="5" type="ORF">HLASA_0303</name>
    <name evidence="4" type="ORF">HLASF_0304</name>
</gene>
<dbReference type="PANTHER" id="PTHR43316:SF3">
    <property type="entry name" value="HALOACID DEHALOGENASE, TYPE II (AFU_ORTHOLOGUE AFUA_2G07750)-RELATED"/>
    <property type="match status" value="1"/>
</dbReference>
<dbReference type="STRING" id="1604004.HLASA_0303"/>
<evidence type="ECO:0000256" key="2">
    <source>
        <dbReference type="ARBA" id="ARBA00022801"/>
    </source>
</evidence>
<dbReference type="Proteomes" id="UP000060390">
    <property type="component" value="Chromosome"/>
</dbReference>
<name>A0A0F7P6L9_9EURY</name>
<dbReference type="RefSeq" id="WP_050047645.1">
    <property type="nucleotide sequence ID" value="NZ_CP008874.1"/>
</dbReference>
<organism evidence="4 7">
    <name type="scientific">Halanaeroarchaeum sulfurireducens</name>
    <dbReference type="NCBI Taxonomy" id="1604004"/>
    <lineage>
        <taxon>Archaea</taxon>
        <taxon>Methanobacteriati</taxon>
        <taxon>Methanobacteriota</taxon>
        <taxon>Stenosarchaea group</taxon>
        <taxon>Halobacteria</taxon>
        <taxon>Halobacteriales</taxon>
        <taxon>Halobacteriaceae</taxon>
        <taxon>Halanaeroarchaeum</taxon>
    </lineage>
</organism>
<dbReference type="PROSITE" id="PS50943">
    <property type="entry name" value="HTH_CROC1"/>
    <property type="match status" value="1"/>
</dbReference>
<dbReference type="InterPro" id="IPR036412">
    <property type="entry name" value="HAD-like_sf"/>
</dbReference>
<evidence type="ECO:0000259" key="3">
    <source>
        <dbReference type="PROSITE" id="PS50943"/>
    </source>
</evidence>
<reference evidence="4 7" key="1">
    <citation type="journal article" date="2015" name="ISME J.">
        <title>Elemental sulfur and acetate can support life of a novel strictly anaerobic haloarchaeon.</title>
        <authorList>
            <person name="Sorokin D.Y."/>
            <person name="Kublanov I.V."/>
            <person name="Gavrilov S.N."/>
            <person name="Rojo D."/>
            <person name="Roman P."/>
            <person name="Golyshin P.N."/>
            <person name="Slepak V.Z."/>
            <person name="Smedile F."/>
            <person name="Ferrer M."/>
            <person name="Messina E."/>
            <person name="La Cono V."/>
            <person name="Yakimov M.M."/>
        </authorList>
    </citation>
    <scope>NUCLEOTIDE SEQUENCE [LARGE SCALE GENOMIC DNA]</scope>
    <source>
        <strain evidence="4 7">HSR2</strain>
    </source>
</reference>
<dbReference type="Gene3D" id="3.40.50.1000">
    <property type="entry name" value="HAD superfamily/HAD-like"/>
    <property type="match status" value="1"/>
</dbReference>
<proteinExistence type="inferred from homology"/>
<feature type="domain" description="HTH cro/C1-type" evidence="3">
    <location>
        <begin position="157"/>
        <end position="180"/>
    </location>
</feature>
<dbReference type="InterPro" id="IPR051540">
    <property type="entry name" value="S-2-haloacid_dehalogenase"/>
</dbReference>
<accession>A0A0F7P6L9</accession>
<dbReference type="GO" id="GO:0016787">
    <property type="term" value="F:hydrolase activity"/>
    <property type="evidence" value="ECO:0007669"/>
    <property type="project" value="UniProtKB-KW"/>
</dbReference>
<dbReference type="HOGENOM" id="CLU_100099_0_0_2"/>
<evidence type="ECO:0000313" key="4">
    <source>
        <dbReference type="EMBL" id="AKH96811.1"/>
    </source>
</evidence>
<evidence type="ECO:0000313" key="7">
    <source>
        <dbReference type="Proteomes" id="UP000069906"/>
    </source>
</evidence>
<dbReference type="GeneID" id="26009674"/>
<evidence type="ECO:0000313" key="5">
    <source>
        <dbReference type="EMBL" id="ALG81213.1"/>
    </source>
</evidence>
<dbReference type="Pfam" id="PF00702">
    <property type="entry name" value="Hydrolase"/>
    <property type="match status" value="1"/>
</dbReference>
<keyword evidence="7" id="KW-1185">Reference proteome</keyword>
<dbReference type="EMBL" id="CP008874">
    <property type="protein sequence ID" value="AKH96811.1"/>
    <property type="molecule type" value="Genomic_DNA"/>
</dbReference>